<accession>A0A921MYU0</accession>
<gene>
    <name evidence="1" type="ORF">K8V90_00645</name>
</gene>
<proteinExistence type="predicted"/>
<dbReference type="Proteomes" id="UP000776700">
    <property type="component" value="Unassembled WGS sequence"/>
</dbReference>
<evidence type="ECO:0000313" key="2">
    <source>
        <dbReference type="Proteomes" id="UP000776700"/>
    </source>
</evidence>
<evidence type="ECO:0000313" key="1">
    <source>
        <dbReference type="EMBL" id="HJG95593.1"/>
    </source>
</evidence>
<reference evidence="1" key="2">
    <citation type="submission" date="2021-09" db="EMBL/GenBank/DDBJ databases">
        <authorList>
            <person name="Gilroy R."/>
        </authorList>
    </citation>
    <scope>NUCLEOTIDE SEQUENCE</scope>
    <source>
        <strain evidence="1">1277</strain>
    </source>
</reference>
<name>A0A921MYU0_9FIRM</name>
<dbReference type="AlphaFoldDB" id="A0A921MYU0"/>
<sequence>MPIMKKNLQFKKAELVFEDDRVIVLEELKDDTVETDLVEKLRMFEGQKGLSISVSLENNA</sequence>
<organism evidence="1 2">
    <name type="scientific">Romboutsia timonensis</name>
    <dbReference type="NCBI Taxonomy" id="1776391"/>
    <lineage>
        <taxon>Bacteria</taxon>
        <taxon>Bacillati</taxon>
        <taxon>Bacillota</taxon>
        <taxon>Clostridia</taxon>
        <taxon>Peptostreptococcales</taxon>
        <taxon>Peptostreptococcaceae</taxon>
        <taxon>Romboutsia</taxon>
    </lineage>
</organism>
<dbReference type="EMBL" id="DYUB01000022">
    <property type="protein sequence ID" value="HJG95593.1"/>
    <property type="molecule type" value="Genomic_DNA"/>
</dbReference>
<protein>
    <submittedName>
        <fullName evidence="1">Uncharacterized protein</fullName>
    </submittedName>
</protein>
<reference evidence="1" key="1">
    <citation type="journal article" date="2021" name="PeerJ">
        <title>Extensive microbial diversity within the chicken gut microbiome revealed by metagenomics and culture.</title>
        <authorList>
            <person name="Gilroy R."/>
            <person name="Ravi A."/>
            <person name="Getino M."/>
            <person name="Pursley I."/>
            <person name="Horton D.L."/>
            <person name="Alikhan N.F."/>
            <person name="Baker D."/>
            <person name="Gharbi K."/>
            <person name="Hall N."/>
            <person name="Watson M."/>
            <person name="Adriaenssens E.M."/>
            <person name="Foster-Nyarko E."/>
            <person name="Jarju S."/>
            <person name="Secka A."/>
            <person name="Antonio M."/>
            <person name="Oren A."/>
            <person name="Chaudhuri R.R."/>
            <person name="La Ragione R."/>
            <person name="Hildebrand F."/>
            <person name="Pallen M.J."/>
        </authorList>
    </citation>
    <scope>NUCLEOTIDE SEQUENCE</scope>
    <source>
        <strain evidence="1">1277</strain>
    </source>
</reference>
<comment type="caution">
    <text evidence="1">The sequence shown here is derived from an EMBL/GenBank/DDBJ whole genome shotgun (WGS) entry which is preliminary data.</text>
</comment>